<organism evidence="2 3">
    <name type="scientific">Friedmanniomyces endolithicus</name>
    <dbReference type="NCBI Taxonomy" id="329885"/>
    <lineage>
        <taxon>Eukaryota</taxon>
        <taxon>Fungi</taxon>
        <taxon>Dikarya</taxon>
        <taxon>Ascomycota</taxon>
        <taxon>Pezizomycotina</taxon>
        <taxon>Dothideomycetes</taxon>
        <taxon>Dothideomycetidae</taxon>
        <taxon>Mycosphaerellales</taxon>
        <taxon>Teratosphaeriaceae</taxon>
        <taxon>Friedmanniomyces</taxon>
    </lineage>
</organism>
<accession>A0AAN6H0W3</accession>
<dbReference type="AlphaFoldDB" id="A0AAN6H0W3"/>
<comment type="caution">
    <text evidence="2">The sequence shown here is derived from an EMBL/GenBank/DDBJ whole genome shotgun (WGS) entry which is preliminary data.</text>
</comment>
<gene>
    <name evidence="2" type="ORF">LTR91_025422</name>
</gene>
<feature type="region of interest" description="Disordered" evidence="1">
    <location>
        <begin position="195"/>
        <end position="229"/>
    </location>
</feature>
<protein>
    <submittedName>
        <fullName evidence="2">Uncharacterized protein</fullName>
    </submittedName>
</protein>
<sequence>MSQAPPQNSTVSPPSIHDTEMMRSSVSTSCASSDVTMSDAEEDPAPLFGYESPPKTASTSISATSNPDLRQYSPTPSRPRRSLAERSARATLSRLPGLERHLDSLDDPAERARFLYDRSYDDVYEYCAWIYAHPEDIDGVAALRQPGERGYGGEENRRKRKMRGMGRKEIKVLERGQRKLFRDWNRWGKDRRVGVRDGPVEEEEEEKVGPRGEVEPEGEAEVFGDMRGESRAGRMWTRLGMAKSGEAVRDSVVDSEV</sequence>
<keyword evidence="3" id="KW-1185">Reference proteome</keyword>
<feature type="region of interest" description="Disordered" evidence="1">
    <location>
        <begin position="1"/>
        <end position="90"/>
    </location>
</feature>
<feature type="compositionally biased region" description="Low complexity" evidence="1">
    <location>
        <begin position="24"/>
        <end position="33"/>
    </location>
</feature>
<feature type="compositionally biased region" description="Polar residues" evidence="1">
    <location>
        <begin position="1"/>
        <end position="13"/>
    </location>
</feature>
<evidence type="ECO:0000256" key="1">
    <source>
        <dbReference type="SAM" id="MobiDB-lite"/>
    </source>
</evidence>
<proteinExistence type="predicted"/>
<evidence type="ECO:0000313" key="3">
    <source>
        <dbReference type="Proteomes" id="UP001175353"/>
    </source>
</evidence>
<dbReference type="Proteomes" id="UP001175353">
    <property type="component" value="Unassembled WGS sequence"/>
</dbReference>
<dbReference type="EMBL" id="JAUJLE010000776">
    <property type="protein sequence ID" value="KAK0950766.1"/>
    <property type="molecule type" value="Genomic_DNA"/>
</dbReference>
<name>A0AAN6H0W3_9PEZI</name>
<feature type="compositionally biased region" description="Polar residues" evidence="1">
    <location>
        <begin position="55"/>
        <end position="75"/>
    </location>
</feature>
<evidence type="ECO:0000313" key="2">
    <source>
        <dbReference type="EMBL" id="KAK0950766.1"/>
    </source>
</evidence>
<reference evidence="2" key="1">
    <citation type="submission" date="2023-06" db="EMBL/GenBank/DDBJ databases">
        <title>Black Yeasts Isolated from many extreme environments.</title>
        <authorList>
            <person name="Coleine C."/>
            <person name="Stajich J.E."/>
            <person name="Selbmann L."/>
        </authorList>
    </citation>
    <scope>NUCLEOTIDE SEQUENCE</scope>
    <source>
        <strain evidence="2">CCFEE 5200</strain>
    </source>
</reference>